<evidence type="ECO:0000256" key="1">
    <source>
        <dbReference type="ARBA" id="ARBA00004395"/>
    </source>
</evidence>
<dbReference type="GO" id="GO:0000139">
    <property type="term" value="C:Golgi membrane"/>
    <property type="evidence" value="ECO:0007669"/>
    <property type="project" value="UniProtKB-SubCell"/>
</dbReference>
<evidence type="ECO:0000256" key="5">
    <source>
        <dbReference type="ARBA" id="ARBA00022927"/>
    </source>
</evidence>
<comment type="subcellular location">
    <subcellularLocation>
        <location evidence="1">Golgi apparatus membrane</location>
        <topology evidence="1">Peripheral membrane protein</topology>
    </subcellularLocation>
</comment>
<dbReference type="OrthoDB" id="245173at2759"/>
<dbReference type="Proteomes" id="UP000515158">
    <property type="component" value="Unplaced"/>
</dbReference>
<dbReference type="RefSeq" id="XP_034235213.1">
    <property type="nucleotide sequence ID" value="XM_034379322.1"/>
</dbReference>
<proteinExistence type="inferred from homology"/>
<keyword evidence="9" id="KW-0175">Coiled coil</keyword>
<dbReference type="FunCoup" id="A0A6P8Y6G2">
    <property type="interactions" value="785"/>
</dbReference>
<keyword evidence="7" id="KW-0472">Membrane</keyword>
<evidence type="ECO:0000256" key="7">
    <source>
        <dbReference type="ARBA" id="ARBA00023136"/>
    </source>
</evidence>
<protein>
    <recommendedName>
        <fullName evidence="3">Conserved oligomeric Golgi complex subunit 7</fullName>
    </recommendedName>
    <alternativeName>
        <fullName evidence="8">Component of oligomeric Golgi complex 7</fullName>
    </alternativeName>
</protein>
<dbReference type="GO" id="GO:0006890">
    <property type="term" value="P:retrograde vesicle-mediated transport, Golgi to endoplasmic reticulum"/>
    <property type="evidence" value="ECO:0007669"/>
    <property type="project" value="TreeGrafter"/>
</dbReference>
<dbReference type="GO" id="GO:0007030">
    <property type="term" value="P:Golgi organization"/>
    <property type="evidence" value="ECO:0007669"/>
    <property type="project" value="TreeGrafter"/>
</dbReference>
<dbReference type="InterPro" id="IPR019335">
    <property type="entry name" value="COG7"/>
</dbReference>
<dbReference type="GeneID" id="117641741"/>
<dbReference type="GO" id="GO:0017119">
    <property type="term" value="C:Golgi transport complex"/>
    <property type="evidence" value="ECO:0007669"/>
    <property type="project" value="InterPro"/>
</dbReference>
<dbReference type="PANTHER" id="PTHR21443">
    <property type="entry name" value="CONSERVED OLIGOMERIC GOLGI COMPLEX COMPONENT 7"/>
    <property type="match status" value="1"/>
</dbReference>
<sequence>MDMSAFSDDNFNARDWINTTFRSPEVKENRDVFASSLVMKLQLYVQQVNSSLEETSQQVLQSLPRVMRDTDILQQEALMLREKMKTVREEMSKVQSDTGESLATLEHIDQLKTRLQKAKQALHEADNWSLLAADLEEVFESGDIESMSSRLTKMQQSLGALTSVPDYEERRLQLEGLKNRLEAIASPRLVQAFTSGSIDQSRVYVRIFVNMDRLSQLLKYYHKCQKGILLQQWRTIVDIEQDEGVVHLLKSCYEMFLAAWNDQVKWCSQVFTSIPPPSILVDLFSDTLASLEPSLNSCFDGPLKEEADPLSLLLELSQCTQQFVANLQATIESSSQGKYSVPDEKILTLARSVYHTWIPYVKQYSKLESENLKKQMSSNIVPQEDLAETVQSLGLSVTSAVGTMTDAQKRCFQLSHGCAFIGLLKAIKSYFNNYLEQFQTALKRLDKQKGNGEDWNMFQMCLSLLQGVGQLLSEVRHLDKELLQSLLNSTKTLPDEKSSPFTNFRLLLLDETGRKEFDLLLKSFQEGQEEYVLKSVLGAIEKLCGDVHRTTFAVILAPITVQLNLVQSAPAWCASVAKSPVTLTLDLPDYSFAPQEYITQIGQYLMTLPQHLEPFLLRDNPALTLALSVAVSEEAGGSADLLLAGVARTTCLTYCDRILGISQLTSSACKQLATDIDYLGNVLEDLGLGLSDQLSQLSNLLRIPADEYQSQSSGCQPKLVAAVRQMREITTS</sequence>
<reference evidence="11" key="1">
    <citation type="submission" date="2025-08" db="UniProtKB">
        <authorList>
            <consortium name="RefSeq"/>
        </authorList>
    </citation>
    <scope>IDENTIFICATION</scope>
    <source>
        <tissue evidence="11">Total insect</tissue>
    </source>
</reference>
<feature type="coiled-coil region" evidence="9">
    <location>
        <begin position="70"/>
        <end position="128"/>
    </location>
</feature>
<evidence type="ECO:0000256" key="6">
    <source>
        <dbReference type="ARBA" id="ARBA00023034"/>
    </source>
</evidence>
<keyword evidence="5" id="KW-0653">Protein transport</keyword>
<evidence type="ECO:0000256" key="4">
    <source>
        <dbReference type="ARBA" id="ARBA00022448"/>
    </source>
</evidence>
<dbReference type="AlphaFoldDB" id="A0A6P8Y6G2"/>
<dbReference type="CTD" id="91949"/>
<dbReference type="InParanoid" id="A0A6P8Y6G2"/>
<keyword evidence="6" id="KW-0333">Golgi apparatus</keyword>
<name>A0A6P8Y6G2_THRPL</name>
<evidence type="ECO:0000313" key="10">
    <source>
        <dbReference type="Proteomes" id="UP000515158"/>
    </source>
</evidence>
<dbReference type="GO" id="GO:0006886">
    <property type="term" value="P:intracellular protein transport"/>
    <property type="evidence" value="ECO:0007669"/>
    <property type="project" value="InterPro"/>
</dbReference>
<keyword evidence="4" id="KW-0813">Transport</keyword>
<evidence type="ECO:0000256" key="9">
    <source>
        <dbReference type="SAM" id="Coils"/>
    </source>
</evidence>
<evidence type="ECO:0000256" key="8">
    <source>
        <dbReference type="ARBA" id="ARBA00031345"/>
    </source>
</evidence>
<evidence type="ECO:0000256" key="3">
    <source>
        <dbReference type="ARBA" id="ARBA00020984"/>
    </source>
</evidence>
<comment type="similarity">
    <text evidence="2">Belongs to the COG7 family.</text>
</comment>
<evidence type="ECO:0000313" key="11">
    <source>
        <dbReference type="RefSeq" id="XP_034235213.1"/>
    </source>
</evidence>
<evidence type="ECO:0000256" key="2">
    <source>
        <dbReference type="ARBA" id="ARBA00005831"/>
    </source>
</evidence>
<organism evidence="11">
    <name type="scientific">Thrips palmi</name>
    <name type="common">Melon thrips</name>
    <dbReference type="NCBI Taxonomy" id="161013"/>
    <lineage>
        <taxon>Eukaryota</taxon>
        <taxon>Metazoa</taxon>
        <taxon>Ecdysozoa</taxon>
        <taxon>Arthropoda</taxon>
        <taxon>Hexapoda</taxon>
        <taxon>Insecta</taxon>
        <taxon>Pterygota</taxon>
        <taxon>Neoptera</taxon>
        <taxon>Paraneoptera</taxon>
        <taxon>Thysanoptera</taxon>
        <taxon>Terebrantia</taxon>
        <taxon>Thripoidea</taxon>
        <taxon>Thripidae</taxon>
        <taxon>Thrips</taxon>
    </lineage>
</organism>
<dbReference type="Pfam" id="PF10191">
    <property type="entry name" value="COG7"/>
    <property type="match status" value="1"/>
</dbReference>
<dbReference type="PANTHER" id="PTHR21443:SF0">
    <property type="entry name" value="CONSERVED OLIGOMERIC GOLGI COMPLEX SUBUNIT 7"/>
    <property type="match status" value="1"/>
</dbReference>
<keyword evidence="10" id="KW-1185">Reference proteome</keyword>
<gene>
    <name evidence="11" type="primary">LOC117641741</name>
</gene>
<dbReference type="KEGG" id="tpal:117641741"/>
<accession>A0A6P8Y6G2</accession>